<dbReference type="EMBL" id="SOCP01000003">
    <property type="protein sequence ID" value="TDV55356.1"/>
    <property type="molecule type" value="Genomic_DNA"/>
</dbReference>
<evidence type="ECO:0000313" key="4">
    <source>
        <dbReference type="EMBL" id="TDV55356.1"/>
    </source>
</evidence>
<comment type="caution">
    <text evidence="4">The sequence shown here is derived from an EMBL/GenBank/DDBJ whole genome shotgun (WGS) entry which is preliminary data.</text>
</comment>
<accession>A0A4R7VYV1</accession>
<dbReference type="InterPro" id="IPR052336">
    <property type="entry name" value="MlaD_Phospholipid_Transporter"/>
</dbReference>
<sequence>MRLLNHTTLAVAVALALVAGAAATLLTTARPDKVITAYFAAAPALYPGDSVRVLGVEIGEIVSITAERDRVKVVLRYDPAIRVPEGASAAIVAPTMVSGRFVQLAPAYTTGPALPDDATIPQSRTATPVEWDTTVTELTELATQLGPASSELTGPLGRALDTVAANVDGQGDQLHDTIRNASAAMTTLADGGEDLFGTVRNLQSVVTNLARNDAAVDAFGRQLTEVADLLADNRDQLAGVLQTLDQVASLVATFVRDNRDQLSTDLTGLAEVARQVADNRQALADLLQRAPVAVSNLNNDYDPVGSLQPGAFALTNFSDPATFVCSLIFAAGGRNDNTNSACEAVIAPFVQVLRMNNVPLLVDPLQTAGGGR</sequence>
<dbReference type="Pfam" id="PF11887">
    <property type="entry name" value="Mce4_CUP1"/>
    <property type="match status" value="1"/>
</dbReference>
<organism evidence="4 5">
    <name type="scientific">Actinophytocola oryzae</name>
    <dbReference type="NCBI Taxonomy" id="502181"/>
    <lineage>
        <taxon>Bacteria</taxon>
        <taxon>Bacillati</taxon>
        <taxon>Actinomycetota</taxon>
        <taxon>Actinomycetes</taxon>
        <taxon>Pseudonocardiales</taxon>
        <taxon>Pseudonocardiaceae</taxon>
    </lineage>
</organism>
<dbReference type="PANTHER" id="PTHR33371:SF4">
    <property type="entry name" value="INTERMEMBRANE PHOSPHOLIPID TRANSPORT SYSTEM BINDING PROTEIN MLAD"/>
    <property type="match status" value="1"/>
</dbReference>
<reference evidence="4 5" key="1">
    <citation type="submission" date="2019-03" db="EMBL/GenBank/DDBJ databases">
        <title>Genomic Encyclopedia of Archaeal and Bacterial Type Strains, Phase II (KMG-II): from individual species to whole genera.</title>
        <authorList>
            <person name="Goeker M."/>
        </authorList>
    </citation>
    <scope>NUCLEOTIDE SEQUENCE [LARGE SCALE GENOMIC DNA]</scope>
    <source>
        <strain evidence="4 5">DSM 45499</strain>
    </source>
</reference>
<dbReference type="InterPro" id="IPR005693">
    <property type="entry name" value="Mce"/>
</dbReference>
<feature type="signal peptide" evidence="1">
    <location>
        <begin position="1"/>
        <end position="21"/>
    </location>
</feature>
<evidence type="ECO:0000259" key="3">
    <source>
        <dbReference type="Pfam" id="PF11887"/>
    </source>
</evidence>
<proteinExistence type="predicted"/>
<dbReference type="OrthoDB" id="4516955at2"/>
<dbReference type="InterPro" id="IPR024516">
    <property type="entry name" value="Mce_C"/>
</dbReference>
<dbReference type="GO" id="GO:0005576">
    <property type="term" value="C:extracellular region"/>
    <property type="evidence" value="ECO:0007669"/>
    <property type="project" value="TreeGrafter"/>
</dbReference>
<keyword evidence="5" id="KW-1185">Reference proteome</keyword>
<feature type="chain" id="PRO_5020401607" evidence="1">
    <location>
        <begin position="22"/>
        <end position="372"/>
    </location>
</feature>
<name>A0A4R7VYV1_9PSEU</name>
<dbReference type="Gene3D" id="1.20.120.810">
    <property type="entry name" value="Vinculin, Vh2 four-helix bundle"/>
    <property type="match status" value="1"/>
</dbReference>
<dbReference type="InterPro" id="IPR003399">
    <property type="entry name" value="Mce/MlaD"/>
</dbReference>
<evidence type="ECO:0000259" key="2">
    <source>
        <dbReference type="Pfam" id="PF02470"/>
    </source>
</evidence>
<keyword evidence="1" id="KW-0732">Signal</keyword>
<dbReference type="PANTHER" id="PTHR33371">
    <property type="entry name" value="INTERMEMBRANE PHOSPHOLIPID TRANSPORT SYSTEM BINDING PROTEIN MLAD-RELATED"/>
    <property type="match status" value="1"/>
</dbReference>
<feature type="domain" description="Mammalian cell entry C-terminal" evidence="3">
    <location>
        <begin position="113"/>
        <end position="262"/>
    </location>
</feature>
<protein>
    <submittedName>
        <fullName evidence="4">Phospholipid/cholesterol/gamma-HCH transport system substrate-binding protein</fullName>
    </submittedName>
</protein>
<dbReference type="AlphaFoldDB" id="A0A4R7VYV1"/>
<dbReference type="RefSeq" id="WP_133902429.1">
    <property type="nucleotide sequence ID" value="NZ_SOCP01000003.1"/>
</dbReference>
<dbReference type="NCBIfam" id="TIGR00996">
    <property type="entry name" value="Mtu_fam_mce"/>
    <property type="match status" value="1"/>
</dbReference>
<gene>
    <name evidence="4" type="ORF">CLV71_103597</name>
</gene>
<dbReference type="Pfam" id="PF02470">
    <property type="entry name" value="MlaD"/>
    <property type="match status" value="1"/>
</dbReference>
<feature type="domain" description="Mce/MlaD" evidence="2">
    <location>
        <begin position="34"/>
        <end position="106"/>
    </location>
</feature>
<dbReference type="Proteomes" id="UP000294927">
    <property type="component" value="Unassembled WGS sequence"/>
</dbReference>
<evidence type="ECO:0000256" key="1">
    <source>
        <dbReference type="SAM" id="SignalP"/>
    </source>
</evidence>
<evidence type="ECO:0000313" key="5">
    <source>
        <dbReference type="Proteomes" id="UP000294927"/>
    </source>
</evidence>